<dbReference type="Proteomes" id="UP000637628">
    <property type="component" value="Unassembled WGS sequence"/>
</dbReference>
<dbReference type="SUPFAM" id="SSF55729">
    <property type="entry name" value="Acyl-CoA N-acyltransferases (Nat)"/>
    <property type="match status" value="1"/>
</dbReference>
<keyword evidence="1" id="KW-0808">Transferase</keyword>
<accession>A0ABQ3ZB90</accession>
<feature type="domain" description="N-acetyltransferase" evidence="3">
    <location>
        <begin position="18"/>
        <end position="163"/>
    </location>
</feature>
<dbReference type="InterPro" id="IPR016181">
    <property type="entry name" value="Acyl_CoA_acyltransferase"/>
</dbReference>
<sequence>MINLASASHSASEVPALVDVCLSQPGYWQVSGDLEPATATRAQIAEMLAAEADADGSETVVGRDPTGQVVGFAHLLLRHPVDGHPWIGLLMVDARLGRQGHGRGLVRAIEDRLRATAATAVRIGVLVANTDAQPFWAALGYRRIDLRPDRAKGRPTLIMENAL</sequence>
<dbReference type="CDD" id="cd04301">
    <property type="entry name" value="NAT_SF"/>
    <property type="match status" value="1"/>
</dbReference>
<name>A0ABQ3ZB90_9ACTN</name>
<gene>
    <name evidence="4" type="ORF">Adu01nite_81440</name>
</gene>
<evidence type="ECO:0000313" key="4">
    <source>
        <dbReference type="EMBL" id="GIE06794.1"/>
    </source>
</evidence>
<dbReference type="Pfam" id="PF00583">
    <property type="entry name" value="Acetyltransf_1"/>
    <property type="match status" value="1"/>
</dbReference>
<evidence type="ECO:0000313" key="5">
    <source>
        <dbReference type="Proteomes" id="UP000637628"/>
    </source>
</evidence>
<dbReference type="PROSITE" id="PS51186">
    <property type="entry name" value="GNAT"/>
    <property type="match status" value="1"/>
</dbReference>
<dbReference type="InterPro" id="IPR000182">
    <property type="entry name" value="GNAT_dom"/>
</dbReference>
<dbReference type="InterPro" id="IPR050832">
    <property type="entry name" value="Bact_Acetyltransf"/>
</dbReference>
<keyword evidence="5" id="KW-1185">Reference proteome</keyword>
<protein>
    <recommendedName>
        <fullName evidence="3">N-acetyltransferase domain-containing protein</fullName>
    </recommendedName>
</protein>
<evidence type="ECO:0000259" key="3">
    <source>
        <dbReference type="PROSITE" id="PS51186"/>
    </source>
</evidence>
<dbReference type="PANTHER" id="PTHR43877:SF1">
    <property type="entry name" value="ACETYLTRANSFERASE"/>
    <property type="match status" value="1"/>
</dbReference>
<keyword evidence="2" id="KW-0012">Acyltransferase</keyword>
<dbReference type="Gene3D" id="3.40.630.30">
    <property type="match status" value="1"/>
</dbReference>
<reference evidence="4 5" key="1">
    <citation type="submission" date="2021-01" db="EMBL/GenBank/DDBJ databases">
        <title>Whole genome shotgun sequence of Actinoplanes durhamensis NBRC 14914.</title>
        <authorList>
            <person name="Komaki H."/>
            <person name="Tamura T."/>
        </authorList>
    </citation>
    <scope>NUCLEOTIDE SEQUENCE [LARGE SCALE GENOMIC DNA]</scope>
    <source>
        <strain evidence="4 5">NBRC 14914</strain>
    </source>
</reference>
<dbReference type="PANTHER" id="PTHR43877">
    <property type="entry name" value="AMINOALKYLPHOSPHONATE N-ACETYLTRANSFERASE-RELATED-RELATED"/>
    <property type="match status" value="1"/>
</dbReference>
<organism evidence="4 5">
    <name type="scientific">Paractinoplanes durhamensis</name>
    <dbReference type="NCBI Taxonomy" id="113563"/>
    <lineage>
        <taxon>Bacteria</taxon>
        <taxon>Bacillati</taxon>
        <taxon>Actinomycetota</taxon>
        <taxon>Actinomycetes</taxon>
        <taxon>Micromonosporales</taxon>
        <taxon>Micromonosporaceae</taxon>
        <taxon>Paractinoplanes</taxon>
    </lineage>
</organism>
<dbReference type="EMBL" id="BOML01000068">
    <property type="protein sequence ID" value="GIE06794.1"/>
    <property type="molecule type" value="Genomic_DNA"/>
</dbReference>
<proteinExistence type="predicted"/>
<evidence type="ECO:0000256" key="2">
    <source>
        <dbReference type="ARBA" id="ARBA00023315"/>
    </source>
</evidence>
<evidence type="ECO:0000256" key="1">
    <source>
        <dbReference type="ARBA" id="ARBA00022679"/>
    </source>
</evidence>
<comment type="caution">
    <text evidence="4">The sequence shown here is derived from an EMBL/GenBank/DDBJ whole genome shotgun (WGS) entry which is preliminary data.</text>
</comment>